<dbReference type="AlphaFoldDB" id="A0A6J4MPJ2"/>
<sequence length="60" mass="6163">MKSGTYGANCRTRAASRSATVIARGQQSQTIDPGGAAPFPHVQSPSGASASPPPQVRIRK</sequence>
<proteinExistence type="predicted"/>
<accession>A0A6J4MPJ2</accession>
<feature type="non-terminal residue" evidence="2">
    <location>
        <position position="60"/>
    </location>
</feature>
<feature type="compositionally biased region" description="Polar residues" evidence="1">
    <location>
        <begin position="15"/>
        <end position="31"/>
    </location>
</feature>
<organism evidence="2">
    <name type="scientific">uncultured Leptolyngbya sp</name>
    <dbReference type="NCBI Taxonomy" id="332963"/>
    <lineage>
        <taxon>Bacteria</taxon>
        <taxon>Bacillati</taxon>
        <taxon>Cyanobacteriota</taxon>
        <taxon>Cyanophyceae</taxon>
        <taxon>Leptolyngbyales</taxon>
        <taxon>Leptolyngbyaceae</taxon>
        <taxon>Leptolyngbya group</taxon>
        <taxon>Leptolyngbya</taxon>
        <taxon>environmental samples</taxon>
    </lineage>
</organism>
<feature type="region of interest" description="Disordered" evidence="1">
    <location>
        <begin position="1"/>
        <end position="60"/>
    </location>
</feature>
<feature type="compositionally biased region" description="Pro residues" evidence="1">
    <location>
        <begin position="51"/>
        <end position="60"/>
    </location>
</feature>
<evidence type="ECO:0000256" key="1">
    <source>
        <dbReference type="SAM" id="MobiDB-lite"/>
    </source>
</evidence>
<protein>
    <submittedName>
        <fullName evidence="2">Uncharacterized protein</fullName>
    </submittedName>
</protein>
<dbReference type="EMBL" id="CADCTY010001222">
    <property type="protein sequence ID" value="CAA9363201.1"/>
    <property type="molecule type" value="Genomic_DNA"/>
</dbReference>
<gene>
    <name evidence="2" type="ORF">AVDCRST_MAG94-3517</name>
</gene>
<reference evidence="2" key="1">
    <citation type="submission" date="2020-02" db="EMBL/GenBank/DDBJ databases">
        <authorList>
            <person name="Meier V. D."/>
        </authorList>
    </citation>
    <scope>NUCLEOTIDE SEQUENCE</scope>
    <source>
        <strain evidence="2">AVDCRST_MAG94</strain>
    </source>
</reference>
<name>A0A6J4MPJ2_9CYAN</name>
<evidence type="ECO:0000313" key="2">
    <source>
        <dbReference type="EMBL" id="CAA9363201.1"/>
    </source>
</evidence>